<evidence type="ECO:0000256" key="3">
    <source>
        <dbReference type="ARBA" id="ARBA00023002"/>
    </source>
</evidence>
<dbReference type="SUPFAM" id="SSF54427">
    <property type="entry name" value="NTF2-like"/>
    <property type="match status" value="1"/>
</dbReference>
<accession>A0A9P6L2T0</accession>
<keyword evidence="1" id="KW-0285">Flavoprotein</keyword>
<dbReference type="PANTHER" id="PTHR43539">
    <property type="entry name" value="FLAVIN-BINDING MONOOXYGENASE-LIKE PROTEIN (AFU_ORTHOLOGUE AFUA_4G09220)"/>
    <property type="match status" value="1"/>
</dbReference>
<dbReference type="InterPro" id="IPR032710">
    <property type="entry name" value="NTF2-like_dom_sf"/>
</dbReference>
<keyword evidence="5" id="KW-1185">Reference proteome</keyword>
<keyword evidence="2" id="KW-0274">FAD</keyword>
<protein>
    <recommendedName>
        <fullName evidence="6">Flavin-containing monooxygenase</fullName>
    </recommendedName>
</protein>
<dbReference type="PANTHER" id="PTHR43539:SF68">
    <property type="entry name" value="FLAVIN-BINDING MONOOXYGENASE-LIKE PROTEIN (AFU_ORTHOLOGUE AFUA_4G09220)"/>
    <property type="match status" value="1"/>
</dbReference>
<keyword evidence="3" id="KW-0560">Oxidoreductase</keyword>
<dbReference type="Proteomes" id="UP000736335">
    <property type="component" value="Unassembled WGS sequence"/>
</dbReference>
<dbReference type="AlphaFoldDB" id="A0A9P6L2T0"/>
<dbReference type="InterPro" id="IPR036188">
    <property type="entry name" value="FAD/NAD-bd_sf"/>
</dbReference>
<name>A0A9P6L2T0_9AGAM</name>
<evidence type="ECO:0008006" key="6">
    <source>
        <dbReference type="Google" id="ProtNLM"/>
    </source>
</evidence>
<dbReference type="InterPro" id="IPR020946">
    <property type="entry name" value="Flavin_mOase-like"/>
</dbReference>
<dbReference type="GO" id="GO:0050660">
    <property type="term" value="F:flavin adenine dinucleotide binding"/>
    <property type="evidence" value="ECO:0007669"/>
    <property type="project" value="InterPro"/>
</dbReference>
<dbReference type="Pfam" id="PF00743">
    <property type="entry name" value="FMO-like"/>
    <property type="match status" value="1"/>
</dbReference>
<dbReference type="EMBL" id="WIUZ02000018">
    <property type="protein sequence ID" value="KAF9779781.1"/>
    <property type="molecule type" value="Genomic_DNA"/>
</dbReference>
<organism evidence="4 5">
    <name type="scientific">Thelephora terrestris</name>
    <dbReference type="NCBI Taxonomy" id="56493"/>
    <lineage>
        <taxon>Eukaryota</taxon>
        <taxon>Fungi</taxon>
        <taxon>Dikarya</taxon>
        <taxon>Basidiomycota</taxon>
        <taxon>Agaricomycotina</taxon>
        <taxon>Agaricomycetes</taxon>
        <taxon>Thelephorales</taxon>
        <taxon>Thelephoraceae</taxon>
        <taxon>Thelephora</taxon>
    </lineage>
</organism>
<dbReference type="InterPro" id="IPR050982">
    <property type="entry name" value="Auxin_biosynth/cation_transpt"/>
</dbReference>
<reference evidence="4" key="1">
    <citation type="journal article" date="2020" name="Nat. Commun.">
        <title>Large-scale genome sequencing of mycorrhizal fungi provides insights into the early evolution of symbiotic traits.</title>
        <authorList>
            <person name="Miyauchi S."/>
            <person name="Kiss E."/>
            <person name="Kuo A."/>
            <person name="Drula E."/>
            <person name="Kohler A."/>
            <person name="Sanchez-Garcia M."/>
            <person name="Morin E."/>
            <person name="Andreopoulos B."/>
            <person name="Barry K.W."/>
            <person name="Bonito G."/>
            <person name="Buee M."/>
            <person name="Carver A."/>
            <person name="Chen C."/>
            <person name="Cichocki N."/>
            <person name="Clum A."/>
            <person name="Culley D."/>
            <person name="Crous P.W."/>
            <person name="Fauchery L."/>
            <person name="Girlanda M."/>
            <person name="Hayes R.D."/>
            <person name="Keri Z."/>
            <person name="LaButti K."/>
            <person name="Lipzen A."/>
            <person name="Lombard V."/>
            <person name="Magnuson J."/>
            <person name="Maillard F."/>
            <person name="Murat C."/>
            <person name="Nolan M."/>
            <person name="Ohm R.A."/>
            <person name="Pangilinan J."/>
            <person name="Pereira M.F."/>
            <person name="Perotto S."/>
            <person name="Peter M."/>
            <person name="Pfister S."/>
            <person name="Riley R."/>
            <person name="Sitrit Y."/>
            <person name="Stielow J.B."/>
            <person name="Szollosi G."/>
            <person name="Zifcakova L."/>
            <person name="Stursova M."/>
            <person name="Spatafora J.W."/>
            <person name="Tedersoo L."/>
            <person name="Vaario L.M."/>
            <person name="Yamada A."/>
            <person name="Yan M."/>
            <person name="Wang P."/>
            <person name="Xu J."/>
            <person name="Bruns T."/>
            <person name="Baldrian P."/>
            <person name="Vilgalys R."/>
            <person name="Dunand C."/>
            <person name="Henrissat B."/>
            <person name="Grigoriev I.V."/>
            <person name="Hibbett D."/>
            <person name="Nagy L.G."/>
            <person name="Martin F.M."/>
        </authorList>
    </citation>
    <scope>NUCLEOTIDE SEQUENCE</scope>
    <source>
        <strain evidence="4">UH-Tt-Lm1</strain>
    </source>
</reference>
<dbReference type="GO" id="GO:0004499">
    <property type="term" value="F:N,N-dimethylaniline monooxygenase activity"/>
    <property type="evidence" value="ECO:0007669"/>
    <property type="project" value="InterPro"/>
</dbReference>
<evidence type="ECO:0000256" key="1">
    <source>
        <dbReference type="ARBA" id="ARBA00022630"/>
    </source>
</evidence>
<dbReference type="OrthoDB" id="74360at2759"/>
<comment type="caution">
    <text evidence="4">The sequence shown here is derived from an EMBL/GenBank/DDBJ whole genome shotgun (WGS) entry which is preliminary data.</text>
</comment>
<evidence type="ECO:0000256" key="2">
    <source>
        <dbReference type="ARBA" id="ARBA00022827"/>
    </source>
</evidence>
<dbReference type="Gene3D" id="3.50.50.60">
    <property type="entry name" value="FAD/NAD(P)-binding domain"/>
    <property type="match status" value="1"/>
</dbReference>
<sequence length="614" mass="67905">MASTPVPALPTFNNLGISPPTDIDAVKIAGEWLEKLQTAISPSPNGDIDIDKALDLFRPDAFWRDIVSLTWDFRTFFGTAQIKTFLQDRIANPSIDDKARLNNLKLETASVGEPDEDITWIEALFTFSIGTWGAGDGVFRLVLSPEGVWKAFTVYTNLQSLTDYPEKVGALRNPLPNHGKWAEQRRKEIEFEGAEPYVLIIGGGQSGLDLGARLKFLDIPTLIVEKYPRVGDQWRNRYQALCLHDPVWYDHMPYLPFPPNWPVWTPAQKLADWLESYAKIMELNVWTSSTVTSAEKDPSGGWIVNLTRILPDGTESQRVLRPTHLVFATGLGSGSLVIPKFSKKEEFDGEVIHAFEYTTAKKYIGKKVIVVGAATSGHDVAHDLANHGTLYQRSPVYVMSTKNGCPAFMSLYVEGGHPTDIADRLGASFPLHLAFLLHQRVVKKVAAADKDILDGLTKKGFKLTNGPDDAGFASLAYRKAGGYYFDVGASQLIIDGKIGLKNDSVVKEFTKTGLKFEDDSTLEANLVVFATGLGDARDGIKKILGEELGGKVKPIWGLDSSGEAKGAWRDIGIDNLWYMMGNLAMCRYHSRHVALQIKAMKEGLFTGRYSSDEE</sequence>
<evidence type="ECO:0000313" key="4">
    <source>
        <dbReference type="EMBL" id="KAF9779781.1"/>
    </source>
</evidence>
<dbReference type="SUPFAM" id="SSF51905">
    <property type="entry name" value="FAD/NAD(P)-binding domain"/>
    <property type="match status" value="2"/>
</dbReference>
<evidence type="ECO:0000313" key="5">
    <source>
        <dbReference type="Proteomes" id="UP000736335"/>
    </source>
</evidence>
<proteinExistence type="predicted"/>
<gene>
    <name evidence="4" type="ORF">BJ322DRAFT_1012818</name>
</gene>
<dbReference type="GO" id="GO:0050661">
    <property type="term" value="F:NADP binding"/>
    <property type="evidence" value="ECO:0007669"/>
    <property type="project" value="InterPro"/>
</dbReference>
<reference evidence="4" key="2">
    <citation type="submission" date="2020-11" db="EMBL/GenBank/DDBJ databases">
        <authorList>
            <consortium name="DOE Joint Genome Institute"/>
            <person name="Kuo A."/>
            <person name="Miyauchi S."/>
            <person name="Kiss E."/>
            <person name="Drula E."/>
            <person name="Kohler A."/>
            <person name="Sanchez-Garcia M."/>
            <person name="Andreopoulos B."/>
            <person name="Barry K.W."/>
            <person name="Bonito G."/>
            <person name="Buee M."/>
            <person name="Carver A."/>
            <person name="Chen C."/>
            <person name="Cichocki N."/>
            <person name="Clum A."/>
            <person name="Culley D."/>
            <person name="Crous P.W."/>
            <person name="Fauchery L."/>
            <person name="Girlanda M."/>
            <person name="Hayes R."/>
            <person name="Keri Z."/>
            <person name="Labutti K."/>
            <person name="Lipzen A."/>
            <person name="Lombard V."/>
            <person name="Magnuson J."/>
            <person name="Maillard F."/>
            <person name="Morin E."/>
            <person name="Murat C."/>
            <person name="Nolan M."/>
            <person name="Ohm R."/>
            <person name="Pangilinan J."/>
            <person name="Pereira M."/>
            <person name="Perotto S."/>
            <person name="Peter M."/>
            <person name="Riley R."/>
            <person name="Sitrit Y."/>
            <person name="Stielow B."/>
            <person name="Szollosi G."/>
            <person name="Zifcakova L."/>
            <person name="Stursova M."/>
            <person name="Spatafora J.W."/>
            <person name="Tedersoo L."/>
            <person name="Vaario L.-M."/>
            <person name="Yamada A."/>
            <person name="Yan M."/>
            <person name="Wang P."/>
            <person name="Xu J."/>
            <person name="Bruns T."/>
            <person name="Baldrian P."/>
            <person name="Vilgalys R."/>
            <person name="Henrissat B."/>
            <person name="Grigoriev I.V."/>
            <person name="Hibbett D."/>
            <person name="Nagy L.G."/>
            <person name="Martin F.M."/>
        </authorList>
    </citation>
    <scope>NUCLEOTIDE SEQUENCE</scope>
    <source>
        <strain evidence="4">UH-Tt-Lm1</strain>
    </source>
</reference>